<reference evidence="2" key="1">
    <citation type="submission" date="2023-04" db="EMBL/GenBank/DDBJ databases">
        <authorList>
            <consortium name="ELIXIR-Norway"/>
        </authorList>
    </citation>
    <scope>NUCLEOTIDE SEQUENCE [LARGE SCALE GENOMIC DNA]</scope>
</reference>
<accession>A0ABN8Y2K2</accession>
<feature type="compositionally biased region" description="Basic residues" evidence="1">
    <location>
        <begin position="104"/>
        <end position="118"/>
    </location>
</feature>
<protein>
    <submittedName>
        <fullName evidence="2">Uncharacterized protein</fullName>
    </submittedName>
</protein>
<feature type="region of interest" description="Disordered" evidence="1">
    <location>
        <begin position="98"/>
        <end position="126"/>
    </location>
</feature>
<dbReference type="Proteomes" id="UP001176941">
    <property type="component" value="Chromosome 11"/>
</dbReference>
<keyword evidence="3" id="KW-1185">Reference proteome</keyword>
<evidence type="ECO:0000313" key="2">
    <source>
        <dbReference type="EMBL" id="CAI9154782.1"/>
    </source>
</evidence>
<sequence length="126" mass="14449">MLERGWSSSPSVTGVREGAGLTLAHSSPLMPRELFPFLCLHTAHWDQEFPAQNSVLLWTHHMHPLAPFKYYVIMLQKASSLDQKDTWRSSLILCDFHDDSTPIKGKKEKKKNNNKKTPHPCLQKIN</sequence>
<name>A0ABN8Y2K2_RANTA</name>
<organism evidence="2 3">
    <name type="scientific">Rangifer tarandus platyrhynchus</name>
    <name type="common">Svalbard reindeer</name>
    <dbReference type="NCBI Taxonomy" id="3082113"/>
    <lineage>
        <taxon>Eukaryota</taxon>
        <taxon>Metazoa</taxon>
        <taxon>Chordata</taxon>
        <taxon>Craniata</taxon>
        <taxon>Vertebrata</taxon>
        <taxon>Euteleostomi</taxon>
        <taxon>Mammalia</taxon>
        <taxon>Eutheria</taxon>
        <taxon>Laurasiatheria</taxon>
        <taxon>Artiodactyla</taxon>
        <taxon>Ruminantia</taxon>
        <taxon>Pecora</taxon>
        <taxon>Cervidae</taxon>
        <taxon>Odocoileinae</taxon>
        <taxon>Rangifer</taxon>
    </lineage>
</organism>
<dbReference type="EMBL" id="OX459947">
    <property type="protein sequence ID" value="CAI9154782.1"/>
    <property type="molecule type" value="Genomic_DNA"/>
</dbReference>
<gene>
    <name evidence="2" type="ORF">MRATA1EN1_LOCUS3744</name>
</gene>
<evidence type="ECO:0000256" key="1">
    <source>
        <dbReference type="SAM" id="MobiDB-lite"/>
    </source>
</evidence>
<evidence type="ECO:0000313" key="3">
    <source>
        <dbReference type="Proteomes" id="UP001176941"/>
    </source>
</evidence>
<proteinExistence type="predicted"/>